<dbReference type="Proteomes" id="UP000605099">
    <property type="component" value="Unassembled WGS sequence"/>
</dbReference>
<dbReference type="InterPro" id="IPR007621">
    <property type="entry name" value="TPM_dom"/>
</dbReference>
<comment type="caution">
    <text evidence="2">The sequence shown here is derived from an EMBL/GenBank/DDBJ whole genome shotgun (WGS) entry which is preliminary data.</text>
</comment>
<dbReference type="Gene3D" id="3.10.310.50">
    <property type="match status" value="1"/>
</dbReference>
<sequence>MVLATTPSLNGEEISDYAQKLGNRWGIGRKEHDDGVIILVAPNERKVRIAVGYGLEKTLTNAFCGQVIADDMLPRFKEGDFAAGVEAGVAAISAKIS</sequence>
<gene>
    <name evidence="2" type="ORF">GCM10011349_14370</name>
</gene>
<reference evidence="3" key="1">
    <citation type="journal article" date="2019" name="Int. J. Syst. Evol. Microbiol.">
        <title>The Global Catalogue of Microorganisms (GCM) 10K type strain sequencing project: providing services to taxonomists for standard genome sequencing and annotation.</title>
        <authorList>
            <consortium name="The Broad Institute Genomics Platform"/>
            <consortium name="The Broad Institute Genome Sequencing Center for Infectious Disease"/>
            <person name="Wu L."/>
            <person name="Ma J."/>
        </authorList>
    </citation>
    <scope>NUCLEOTIDE SEQUENCE [LARGE SCALE GENOMIC DNA]</scope>
    <source>
        <strain evidence="3">CGMCC 1.6784</strain>
    </source>
</reference>
<organism evidence="2 3">
    <name type="scientific">Novosphingobium indicum</name>
    <dbReference type="NCBI Taxonomy" id="462949"/>
    <lineage>
        <taxon>Bacteria</taxon>
        <taxon>Pseudomonadati</taxon>
        <taxon>Pseudomonadota</taxon>
        <taxon>Alphaproteobacteria</taxon>
        <taxon>Sphingomonadales</taxon>
        <taxon>Sphingomonadaceae</taxon>
        <taxon>Novosphingobium</taxon>
    </lineage>
</organism>
<dbReference type="PANTHER" id="PTHR30373">
    <property type="entry name" value="UPF0603 PROTEIN YGCG"/>
    <property type="match status" value="1"/>
</dbReference>
<protein>
    <recommendedName>
        <fullName evidence="1">TPM domain-containing protein</fullName>
    </recommendedName>
</protein>
<proteinExistence type="predicted"/>
<evidence type="ECO:0000313" key="3">
    <source>
        <dbReference type="Proteomes" id="UP000605099"/>
    </source>
</evidence>
<feature type="domain" description="TPM" evidence="1">
    <location>
        <begin position="2"/>
        <end position="94"/>
    </location>
</feature>
<dbReference type="PANTHER" id="PTHR30373:SF2">
    <property type="entry name" value="UPF0603 PROTEIN YGCG"/>
    <property type="match status" value="1"/>
</dbReference>
<keyword evidence="3" id="KW-1185">Reference proteome</keyword>
<dbReference type="Pfam" id="PF04536">
    <property type="entry name" value="TPM_phosphatase"/>
    <property type="match status" value="1"/>
</dbReference>
<accession>A0ABQ2JKR3</accession>
<dbReference type="EMBL" id="BMLK01000006">
    <property type="protein sequence ID" value="GGN46792.1"/>
    <property type="molecule type" value="Genomic_DNA"/>
</dbReference>
<name>A0ABQ2JKR3_9SPHN</name>
<evidence type="ECO:0000313" key="2">
    <source>
        <dbReference type="EMBL" id="GGN46792.1"/>
    </source>
</evidence>
<evidence type="ECO:0000259" key="1">
    <source>
        <dbReference type="Pfam" id="PF04536"/>
    </source>
</evidence>